<dbReference type="InterPro" id="IPR001279">
    <property type="entry name" value="Metallo-B-lactamas"/>
</dbReference>
<feature type="compositionally biased region" description="Polar residues" evidence="1">
    <location>
        <begin position="259"/>
        <end position="268"/>
    </location>
</feature>
<dbReference type="InterPro" id="IPR050698">
    <property type="entry name" value="MBL"/>
</dbReference>
<dbReference type="EMBL" id="BONY01000041">
    <property type="protein sequence ID" value="GIH07874.1"/>
    <property type="molecule type" value="Genomic_DNA"/>
</dbReference>
<dbReference type="Pfam" id="PF00753">
    <property type="entry name" value="Lactamase_B"/>
    <property type="match status" value="1"/>
</dbReference>
<dbReference type="Proteomes" id="UP000612899">
    <property type="component" value="Unassembled WGS sequence"/>
</dbReference>
<evidence type="ECO:0000313" key="4">
    <source>
        <dbReference type="Proteomes" id="UP000612899"/>
    </source>
</evidence>
<dbReference type="PANTHER" id="PTHR11203">
    <property type="entry name" value="CLEAVAGE AND POLYADENYLATION SPECIFICITY FACTOR FAMILY MEMBER"/>
    <property type="match status" value="1"/>
</dbReference>
<evidence type="ECO:0000259" key="2">
    <source>
        <dbReference type="SMART" id="SM00849"/>
    </source>
</evidence>
<keyword evidence="4" id="KW-1185">Reference proteome</keyword>
<dbReference type="SUPFAM" id="SSF56281">
    <property type="entry name" value="Metallo-hydrolase/oxidoreductase"/>
    <property type="match status" value="1"/>
</dbReference>
<dbReference type="SMART" id="SM00849">
    <property type="entry name" value="Lactamase_B"/>
    <property type="match status" value="1"/>
</dbReference>
<feature type="domain" description="Metallo-beta-lactamase" evidence="2">
    <location>
        <begin position="17"/>
        <end position="244"/>
    </location>
</feature>
<dbReference type="CDD" id="cd16295">
    <property type="entry name" value="TTHA0252-CPSF-like_MBL-fold"/>
    <property type="match status" value="1"/>
</dbReference>
<evidence type="ECO:0000256" key="1">
    <source>
        <dbReference type="SAM" id="MobiDB-lite"/>
    </source>
</evidence>
<feature type="region of interest" description="Disordered" evidence="1">
    <location>
        <begin position="241"/>
        <end position="311"/>
    </location>
</feature>
<dbReference type="PANTHER" id="PTHR11203:SF37">
    <property type="entry name" value="INTEGRATOR COMPLEX SUBUNIT 11"/>
    <property type="match status" value="1"/>
</dbReference>
<accession>A0A8J3QBT7</accession>
<gene>
    <name evidence="3" type="ORF">Rhe02_59410</name>
</gene>
<name>A0A8J3QBT7_9ACTN</name>
<dbReference type="AlphaFoldDB" id="A0A8J3QBT7"/>
<dbReference type="InterPro" id="IPR036866">
    <property type="entry name" value="RibonucZ/Hydroxyglut_hydro"/>
</dbReference>
<reference evidence="3" key="1">
    <citation type="submission" date="2021-01" db="EMBL/GenBank/DDBJ databases">
        <title>Whole genome shotgun sequence of Rhizocola hellebori NBRC 109834.</title>
        <authorList>
            <person name="Komaki H."/>
            <person name="Tamura T."/>
        </authorList>
    </citation>
    <scope>NUCLEOTIDE SEQUENCE</scope>
    <source>
        <strain evidence="3">NBRC 109834</strain>
    </source>
</reference>
<dbReference type="Gene3D" id="3.60.15.10">
    <property type="entry name" value="Ribonuclease Z/Hydroxyacylglutathione hydrolase-like"/>
    <property type="match status" value="1"/>
</dbReference>
<protein>
    <recommendedName>
        <fullName evidence="2">Metallo-beta-lactamase domain-containing protein</fullName>
    </recommendedName>
</protein>
<sequence length="311" mass="33808">MQEPTSLRFLGAAQTVTGSTFLIQGHAGRVLIDCGMYQGSRELRRRNWATFPVAGHDIDAVVLSHAHLDHCGWLPRLVRRGFNGPVHCSPWTAKVAAIVLRDAAHLQEEEAEYAALRGYSKRRPPLPLFDTTDAERAISLFRELDHGALKQIAPRLSVRLHRAGHILGSSTVEAQAAGRTVVFSGDLGRDSHPLLNPPDPLPEADVVVVESTYGDQVHGPRRADDIAEPIRSALAGELHLVPGKEESKRLNQPHRPSIIATTSSPGSNQRRRLRRPATSYTASWKPPTPCPTASTPSLAGAPSFLSTPSAF</sequence>
<dbReference type="GO" id="GO:0004521">
    <property type="term" value="F:RNA endonuclease activity"/>
    <property type="evidence" value="ECO:0007669"/>
    <property type="project" value="TreeGrafter"/>
</dbReference>
<organism evidence="3 4">
    <name type="scientific">Rhizocola hellebori</name>
    <dbReference type="NCBI Taxonomy" id="1392758"/>
    <lineage>
        <taxon>Bacteria</taxon>
        <taxon>Bacillati</taxon>
        <taxon>Actinomycetota</taxon>
        <taxon>Actinomycetes</taxon>
        <taxon>Micromonosporales</taxon>
        <taxon>Micromonosporaceae</taxon>
        <taxon>Rhizocola</taxon>
    </lineage>
</organism>
<comment type="caution">
    <text evidence="3">The sequence shown here is derived from an EMBL/GenBank/DDBJ whole genome shotgun (WGS) entry which is preliminary data.</text>
</comment>
<proteinExistence type="predicted"/>
<evidence type="ECO:0000313" key="3">
    <source>
        <dbReference type="EMBL" id="GIH07874.1"/>
    </source>
</evidence>